<accession>A0A6N7XMS5</accession>
<organism evidence="2 3">
    <name type="scientific">Mogibacterium kristiansenii</name>
    <dbReference type="NCBI Taxonomy" id="2606708"/>
    <lineage>
        <taxon>Bacteria</taxon>
        <taxon>Bacillati</taxon>
        <taxon>Bacillota</taxon>
        <taxon>Clostridia</taxon>
        <taxon>Peptostreptococcales</taxon>
        <taxon>Anaerovoracaceae</taxon>
        <taxon>Mogibacterium</taxon>
    </lineage>
</organism>
<keyword evidence="1" id="KW-0472">Membrane</keyword>
<dbReference type="AlphaFoldDB" id="A0A6N7XMS5"/>
<evidence type="ECO:0000313" key="2">
    <source>
        <dbReference type="EMBL" id="MST71266.1"/>
    </source>
</evidence>
<sequence length="70" mass="7696">MSEDRDDHLYTVGILIIAIALMMFIENKSSCSFPAVQTMLGLLSGLFSYHAASLVKNRKDGTSSDNNKEV</sequence>
<proteinExistence type="predicted"/>
<gene>
    <name evidence="2" type="ORF">FYJ65_08105</name>
</gene>
<dbReference type="EMBL" id="VUNA01000018">
    <property type="protein sequence ID" value="MST71266.1"/>
    <property type="molecule type" value="Genomic_DNA"/>
</dbReference>
<comment type="caution">
    <text evidence="2">The sequence shown here is derived from an EMBL/GenBank/DDBJ whole genome shotgun (WGS) entry which is preliminary data.</text>
</comment>
<keyword evidence="1" id="KW-1133">Transmembrane helix</keyword>
<keyword evidence="3" id="KW-1185">Reference proteome</keyword>
<feature type="transmembrane region" description="Helical" evidence="1">
    <location>
        <begin position="7"/>
        <end position="25"/>
    </location>
</feature>
<reference evidence="2 3" key="1">
    <citation type="submission" date="2019-08" db="EMBL/GenBank/DDBJ databases">
        <title>In-depth cultivation of the pig gut microbiome towards novel bacterial diversity and tailored functional studies.</title>
        <authorList>
            <person name="Wylensek D."/>
            <person name="Hitch T.C.A."/>
            <person name="Clavel T."/>
        </authorList>
    </citation>
    <scope>NUCLEOTIDE SEQUENCE [LARGE SCALE GENOMIC DNA]</scope>
    <source>
        <strain evidence="2 3">WCA-MUC-591-APC-4B</strain>
    </source>
</reference>
<evidence type="ECO:0000256" key="1">
    <source>
        <dbReference type="SAM" id="Phobius"/>
    </source>
</evidence>
<keyword evidence="1" id="KW-0812">Transmembrane</keyword>
<dbReference type="Proteomes" id="UP000469424">
    <property type="component" value="Unassembled WGS sequence"/>
</dbReference>
<evidence type="ECO:0000313" key="3">
    <source>
        <dbReference type="Proteomes" id="UP000469424"/>
    </source>
</evidence>
<feature type="transmembrane region" description="Helical" evidence="1">
    <location>
        <begin position="31"/>
        <end position="49"/>
    </location>
</feature>
<protein>
    <submittedName>
        <fullName evidence="2">Uncharacterized protein</fullName>
    </submittedName>
</protein>
<dbReference type="RefSeq" id="WP_154554830.1">
    <property type="nucleotide sequence ID" value="NZ_VUNA01000018.1"/>
</dbReference>
<name>A0A6N7XMS5_9FIRM</name>